<dbReference type="Proteomes" id="UP001335648">
    <property type="component" value="Unassembled WGS sequence"/>
</dbReference>
<organism evidence="2 3">
    <name type="scientific">Champsocephalus esox</name>
    <name type="common">pike icefish</name>
    <dbReference type="NCBI Taxonomy" id="159716"/>
    <lineage>
        <taxon>Eukaryota</taxon>
        <taxon>Metazoa</taxon>
        <taxon>Chordata</taxon>
        <taxon>Craniata</taxon>
        <taxon>Vertebrata</taxon>
        <taxon>Euteleostomi</taxon>
        <taxon>Actinopterygii</taxon>
        <taxon>Neopterygii</taxon>
        <taxon>Teleostei</taxon>
        <taxon>Neoteleostei</taxon>
        <taxon>Acanthomorphata</taxon>
        <taxon>Eupercaria</taxon>
        <taxon>Perciformes</taxon>
        <taxon>Notothenioidei</taxon>
        <taxon>Channichthyidae</taxon>
        <taxon>Champsocephalus</taxon>
    </lineage>
</organism>
<accession>A0AAN8GNK2</accession>
<dbReference type="EMBL" id="JAULUE010002059">
    <property type="protein sequence ID" value="KAK5885846.1"/>
    <property type="molecule type" value="Genomic_DNA"/>
</dbReference>
<comment type="caution">
    <text evidence="2">The sequence shown here is derived from an EMBL/GenBank/DDBJ whole genome shotgun (WGS) entry which is preliminary data.</text>
</comment>
<evidence type="ECO:0000256" key="1">
    <source>
        <dbReference type="SAM" id="MobiDB-lite"/>
    </source>
</evidence>
<evidence type="ECO:0000313" key="2">
    <source>
        <dbReference type="EMBL" id="KAK5885846.1"/>
    </source>
</evidence>
<feature type="region of interest" description="Disordered" evidence="1">
    <location>
        <begin position="77"/>
        <end position="108"/>
    </location>
</feature>
<feature type="compositionally biased region" description="Polar residues" evidence="1">
    <location>
        <begin position="77"/>
        <end position="89"/>
    </location>
</feature>
<gene>
    <name evidence="2" type="ORF">CesoFtcFv8_016943</name>
</gene>
<keyword evidence="3" id="KW-1185">Reference proteome</keyword>
<name>A0AAN8GNK2_9TELE</name>
<protein>
    <submittedName>
        <fullName evidence="2">Uncharacterized protein</fullName>
    </submittedName>
</protein>
<evidence type="ECO:0000313" key="3">
    <source>
        <dbReference type="Proteomes" id="UP001335648"/>
    </source>
</evidence>
<proteinExistence type="predicted"/>
<dbReference type="AlphaFoldDB" id="A0AAN8GNK2"/>
<sequence>MFGLYPCFTGTLSSPTARLCTECKGCEQVCSCSTSVLEVSVLQHLRRTLATESRAAPHLPRSLPSQRAELLLTSQGLSPLREQSCSSPPKVSPLSESRAAPHLPRSLPSQRAELLLTSQGLSPLREQSCSSPPKVSPLSERAELLLTSQGLYPLSERAELLLTSPPVAVQPM</sequence>
<reference evidence="2 3" key="1">
    <citation type="journal article" date="2023" name="Mol. Biol. Evol.">
        <title>Genomics of Secondarily Temperate Adaptation in the Only Non-Antarctic Icefish.</title>
        <authorList>
            <person name="Rivera-Colon A.G."/>
            <person name="Rayamajhi N."/>
            <person name="Minhas B.F."/>
            <person name="Madrigal G."/>
            <person name="Bilyk K.T."/>
            <person name="Yoon V."/>
            <person name="Hune M."/>
            <person name="Gregory S."/>
            <person name="Cheng C.H.C."/>
            <person name="Catchen J.M."/>
        </authorList>
    </citation>
    <scope>NUCLEOTIDE SEQUENCE [LARGE SCALE GENOMIC DNA]</scope>
    <source>
        <strain evidence="2">JC2023a</strain>
    </source>
</reference>